<accession>A0A4V5P0A7</accession>
<sequence length="158" mass="17732">MMKLQVKIYFIIAVAIVCATAVKAQTYAPKVTKDSAAVLKARLESLKASTKVQELKIKEAEEEEEVEKLRIKLLEANGNAKASASQNNDVSEKLKTSNVDAKALEKVAKKAKNDTADAQKALERFNKQIAKVEDIRTQIQGEERKLTYKKPFIIYDYK</sequence>
<keyword evidence="2" id="KW-0732">Signal</keyword>
<evidence type="ECO:0000256" key="2">
    <source>
        <dbReference type="SAM" id="SignalP"/>
    </source>
</evidence>
<dbReference type="AlphaFoldDB" id="A0A4V5P0A7"/>
<reference evidence="3 4" key="1">
    <citation type="submission" date="2019-04" db="EMBL/GenBank/DDBJ databases">
        <title>Pedobacter sp. AR-2-6 sp. nov., isolated from Arctic soil.</title>
        <authorList>
            <person name="Dahal R.H."/>
            <person name="Kim D.-U."/>
        </authorList>
    </citation>
    <scope>NUCLEOTIDE SEQUENCE [LARGE SCALE GENOMIC DNA]</scope>
    <source>
        <strain evidence="3 4">AR-2-6</strain>
    </source>
</reference>
<organism evidence="3 4">
    <name type="scientific">Pedobacter cryotolerans</name>
    <dbReference type="NCBI Taxonomy" id="2571270"/>
    <lineage>
        <taxon>Bacteria</taxon>
        <taxon>Pseudomonadati</taxon>
        <taxon>Bacteroidota</taxon>
        <taxon>Sphingobacteriia</taxon>
        <taxon>Sphingobacteriales</taxon>
        <taxon>Sphingobacteriaceae</taxon>
        <taxon>Pedobacter</taxon>
    </lineage>
</organism>
<dbReference type="OrthoDB" id="771443at2"/>
<name>A0A4V5P0A7_9SPHI</name>
<dbReference type="Proteomes" id="UP000310477">
    <property type="component" value="Unassembled WGS sequence"/>
</dbReference>
<evidence type="ECO:0000313" key="3">
    <source>
        <dbReference type="EMBL" id="TKC03584.1"/>
    </source>
</evidence>
<keyword evidence="4" id="KW-1185">Reference proteome</keyword>
<protein>
    <submittedName>
        <fullName evidence="3">Uncharacterized protein</fullName>
    </submittedName>
</protein>
<evidence type="ECO:0000313" key="4">
    <source>
        <dbReference type="Proteomes" id="UP000310477"/>
    </source>
</evidence>
<feature type="coiled-coil region" evidence="1">
    <location>
        <begin position="43"/>
        <end position="142"/>
    </location>
</feature>
<feature type="chain" id="PRO_5020415756" evidence="2">
    <location>
        <begin position="25"/>
        <end position="158"/>
    </location>
</feature>
<dbReference type="RefSeq" id="WP_136874351.1">
    <property type="nucleotide sequence ID" value="NZ_SWBO01000001.1"/>
</dbReference>
<evidence type="ECO:0000256" key="1">
    <source>
        <dbReference type="SAM" id="Coils"/>
    </source>
</evidence>
<dbReference type="EMBL" id="SWBO01000001">
    <property type="protein sequence ID" value="TKC03584.1"/>
    <property type="molecule type" value="Genomic_DNA"/>
</dbReference>
<keyword evidence="1" id="KW-0175">Coiled coil</keyword>
<feature type="signal peptide" evidence="2">
    <location>
        <begin position="1"/>
        <end position="24"/>
    </location>
</feature>
<proteinExistence type="predicted"/>
<gene>
    <name evidence="3" type="ORF">FA045_03160</name>
</gene>
<comment type="caution">
    <text evidence="3">The sequence shown here is derived from an EMBL/GenBank/DDBJ whole genome shotgun (WGS) entry which is preliminary data.</text>
</comment>